<dbReference type="Pfam" id="PF13302">
    <property type="entry name" value="Acetyltransf_3"/>
    <property type="match status" value="1"/>
</dbReference>
<dbReference type="EC" id="2.3.-.-" evidence="5"/>
<evidence type="ECO:0000313" key="5">
    <source>
        <dbReference type="EMBL" id="MFD1777211.1"/>
    </source>
</evidence>
<dbReference type="GO" id="GO:0016746">
    <property type="term" value="F:acyltransferase activity"/>
    <property type="evidence" value="ECO:0007669"/>
    <property type="project" value="UniProtKB-KW"/>
</dbReference>
<reference evidence="6" key="1">
    <citation type="journal article" date="2019" name="Int. J. Syst. Evol. Microbiol.">
        <title>The Global Catalogue of Microorganisms (GCM) 10K type strain sequencing project: providing services to taxonomists for standard genome sequencing and annotation.</title>
        <authorList>
            <consortium name="The Broad Institute Genomics Platform"/>
            <consortium name="The Broad Institute Genome Sequencing Center for Infectious Disease"/>
            <person name="Wu L."/>
            <person name="Ma J."/>
        </authorList>
    </citation>
    <scope>NUCLEOTIDE SEQUENCE [LARGE SCALE GENOMIC DNA]</scope>
    <source>
        <strain evidence="6">CCUG 15531</strain>
    </source>
</reference>
<evidence type="ECO:0000256" key="1">
    <source>
        <dbReference type="ARBA" id="ARBA00022679"/>
    </source>
</evidence>
<dbReference type="InterPro" id="IPR000182">
    <property type="entry name" value="GNAT_dom"/>
</dbReference>
<comment type="caution">
    <text evidence="5">The sequence shown here is derived from an EMBL/GenBank/DDBJ whole genome shotgun (WGS) entry which is preliminary data.</text>
</comment>
<feature type="domain" description="N-acetyltransferase" evidence="4">
    <location>
        <begin position="1"/>
        <end position="42"/>
    </location>
</feature>
<dbReference type="SUPFAM" id="SSF55729">
    <property type="entry name" value="Acyl-CoA N-acyltransferases (Nat)"/>
    <property type="match status" value="1"/>
</dbReference>
<dbReference type="Gene3D" id="3.40.630.30">
    <property type="match status" value="1"/>
</dbReference>
<evidence type="ECO:0000256" key="2">
    <source>
        <dbReference type="ARBA" id="ARBA00023315"/>
    </source>
</evidence>
<name>A0ABW4MH14_9BACI</name>
<accession>A0ABW4MH14</accession>
<keyword evidence="1 5" id="KW-0808">Transferase</keyword>
<keyword evidence="2 5" id="KW-0012">Acyltransferase</keyword>
<gene>
    <name evidence="5" type="ORF">ACFSFW_00775</name>
</gene>
<keyword evidence="6" id="KW-1185">Reference proteome</keyword>
<protein>
    <submittedName>
        <fullName evidence="5">GNAT family N-acetyltransferase</fullName>
        <ecNumber evidence="5">2.3.-.-</ecNumber>
    </submittedName>
</protein>
<dbReference type="InterPro" id="IPR016181">
    <property type="entry name" value="Acyl_CoA_acyltransferase"/>
</dbReference>
<evidence type="ECO:0000259" key="4">
    <source>
        <dbReference type="Pfam" id="PF13302"/>
    </source>
</evidence>
<dbReference type="PANTHER" id="PTHR43792:SF8">
    <property type="entry name" value="[RIBOSOMAL PROTEIN US5]-ALANINE N-ACETYLTRANSFERASE"/>
    <property type="match status" value="1"/>
</dbReference>
<dbReference type="EMBL" id="JBHUEK010000004">
    <property type="protein sequence ID" value="MFD1777211.1"/>
    <property type="molecule type" value="Genomic_DNA"/>
</dbReference>
<comment type="similarity">
    <text evidence="3">Belongs to the acetyltransferase family. RimJ subfamily.</text>
</comment>
<dbReference type="InterPro" id="IPR051531">
    <property type="entry name" value="N-acetyltransferase"/>
</dbReference>
<dbReference type="Proteomes" id="UP001597227">
    <property type="component" value="Unassembled WGS sequence"/>
</dbReference>
<evidence type="ECO:0000256" key="3">
    <source>
        <dbReference type="ARBA" id="ARBA00038502"/>
    </source>
</evidence>
<proteinExistence type="inferred from homology"/>
<evidence type="ECO:0000313" key="6">
    <source>
        <dbReference type="Proteomes" id="UP001597227"/>
    </source>
</evidence>
<organism evidence="5 6">
    <name type="scientific">Fredinandcohnia salidurans</name>
    <dbReference type="NCBI Taxonomy" id="2595041"/>
    <lineage>
        <taxon>Bacteria</taxon>
        <taxon>Bacillati</taxon>
        <taxon>Bacillota</taxon>
        <taxon>Bacilli</taxon>
        <taxon>Bacillales</taxon>
        <taxon>Bacillaceae</taxon>
        <taxon>Fredinandcohnia</taxon>
    </lineage>
</organism>
<dbReference type="PANTHER" id="PTHR43792">
    <property type="entry name" value="GNAT FAMILY, PUTATIVE (AFU_ORTHOLOGUE AFUA_3G00765)-RELATED-RELATED"/>
    <property type="match status" value="1"/>
</dbReference>
<dbReference type="RefSeq" id="WP_388034483.1">
    <property type="nucleotide sequence ID" value="NZ_JBHUEK010000004.1"/>
</dbReference>
<sequence length="73" mass="8651">MTKTLKSYVDYGFRELGLNRIEVSIAAENKRSRTLVERVGFVEEGKLRQAEWLYDHYVDHIIYSTLAKVWNEN</sequence>